<protein>
    <submittedName>
        <fullName evidence="7">LPS export ABC transporter periplasmic protein LptC</fullName>
    </submittedName>
</protein>
<dbReference type="RefSeq" id="WP_106706820.1">
    <property type="nucleotide sequence ID" value="NZ_PXXU01000021.1"/>
</dbReference>
<dbReference type="EMBL" id="PXXU01000021">
    <property type="protein sequence ID" value="PSJ17385.1"/>
    <property type="molecule type" value="Genomic_DNA"/>
</dbReference>
<dbReference type="Pfam" id="PF06835">
    <property type="entry name" value="LptC"/>
    <property type="match status" value="1"/>
</dbReference>
<dbReference type="InterPro" id="IPR026265">
    <property type="entry name" value="LptC"/>
</dbReference>
<feature type="transmembrane region" description="Helical" evidence="6">
    <location>
        <begin position="6"/>
        <end position="26"/>
    </location>
</feature>
<dbReference type="InterPro" id="IPR010664">
    <property type="entry name" value="LipoPS_assembly_LptC-rel"/>
</dbReference>
<dbReference type="NCBIfam" id="TIGR04409">
    <property type="entry name" value="LptC_YrbK"/>
    <property type="match status" value="1"/>
</dbReference>
<evidence type="ECO:0000256" key="6">
    <source>
        <dbReference type="SAM" id="Phobius"/>
    </source>
</evidence>
<sequence length="187" mass="21253">MSGRAYFSSPLIFLIILVLLTFWLDLLTRPSEQNKNDNVYPNPDYIVEDLSGIRVDHEQDIQRKFSAQKLVHYLGDKVTHLAQASFTNIDPENPLLRLQADQAEIKNKGEDIYLTGNVFAVRGTDDEKNKLTLKTDYLHLIPDENLVKTDQAVIITRLNTTIHATGLEFNNRVGMIQLMSKVSAINN</sequence>
<accession>A0A2P7NVD3</accession>
<gene>
    <name evidence="7" type="primary">lptC</name>
    <name evidence="7" type="ORF">C7H79_08310</name>
</gene>
<keyword evidence="4 6" id="KW-1133">Transmembrane helix</keyword>
<dbReference type="PANTHER" id="PTHR37481">
    <property type="entry name" value="LIPOPOLYSACCHARIDE EXPORT SYSTEM PROTEIN LPTC"/>
    <property type="match status" value="1"/>
</dbReference>
<proteinExistence type="predicted"/>
<evidence type="ECO:0000256" key="4">
    <source>
        <dbReference type="ARBA" id="ARBA00022989"/>
    </source>
</evidence>
<dbReference type="GO" id="GO:0005886">
    <property type="term" value="C:plasma membrane"/>
    <property type="evidence" value="ECO:0007669"/>
    <property type="project" value="InterPro"/>
</dbReference>
<dbReference type="PANTHER" id="PTHR37481:SF1">
    <property type="entry name" value="LIPOPOLYSACCHARIDE EXPORT SYSTEM PROTEIN LPTC"/>
    <property type="match status" value="1"/>
</dbReference>
<dbReference type="GO" id="GO:0015221">
    <property type="term" value="F:lipopolysaccharide transmembrane transporter activity"/>
    <property type="evidence" value="ECO:0007669"/>
    <property type="project" value="InterPro"/>
</dbReference>
<dbReference type="InterPro" id="IPR052363">
    <property type="entry name" value="LPS_export_LptC"/>
</dbReference>
<evidence type="ECO:0000256" key="3">
    <source>
        <dbReference type="ARBA" id="ARBA00022692"/>
    </source>
</evidence>
<dbReference type="AlphaFoldDB" id="A0A2P7NVD3"/>
<evidence type="ECO:0000256" key="2">
    <source>
        <dbReference type="ARBA" id="ARBA00022519"/>
    </source>
</evidence>
<comment type="caution">
    <text evidence="7">The sequence shown here is derived from an EMBL/GenBank/DDBJ whole genome shotgun (WGS) entry which is preliminary data.</text>
</comment>
<dbReference type="OrthoDB" id="8589410at2"/>
<keyword evidence="3 6" id="KW-0812">Transmembrane</keyword>
<dbReference type="GO" id="GO:0017089">
    <property type="term" value="F:glycolipid transfer activity"/>
    <property type="evidence" value="ECO:0007669"/>
    <property type="project" value="TreeGrafter"/>
</dbReference>
<evidence type="ECO:0000313" key="8">
    <source>
        <dbReference type="Proteomes" id="UP000241912"/>
    </source>
</evidence>
<keyword evidence="2" id="KW-0997">Cell inner membrane</keyword>
<keyword evidence="8" id="KW-1185">Reference proteome</keyword>
<name>A0A2P7NVD3_9PROT</name>
<evidence type="ECO:0000256" key="1">
    <source>
        <dbReference type="ARBA" id="ARBA00022475"/>
    </source>
</evidence>
<dbReference type="Gene3D" id="2.60.450.10">
    <property type="entry name" value="Lipopolysaccharide (LPS) transport protein A like domain"/>
    <property type="match status" value="1"/>
</dbReference>
<evidence type="ECO:0000313" key="7">
    <source>
        <dbReference type="EMBL" id="PSJ17385.1"/>
    </source>
</evidence>
<dbReference type="GO" id="GO:0030288">
    <property type="term" value="C:outer membrane-bounded periplasmic space"/>
    <property type="evidence" value="ECO:0007669"/>
    <property type="project" value="TreeGrafter"/>
</dbReference>
<organism evidence="7 8">
    <name type="scientific">Nitrosomonas supralitoralis</name>
    <dbReference type="NCBI Taxonomy" id="2116706"/>
    <lineage>
        <taxon>Bacteria</taxon>
        <taxon>Pseudomonadati</taxon>
        <taxon>Pseudomonadota</taxon>
        <taxon>Betaproteobacteria</taxon>
        <taxon>Nitrosomonadales</taxon>
        <taxon>Nitrosomonadaceae</taxon>
        <taxon>Nitrosomonas</taxon>
    </lineage>
</organism>
<keyword evidence="5 6" id="KW-0472">Membrane</keyword>
<evidence type="ECO:0000256" key="5">
    <source>
        <dbReference type="ARBA" id="ARBA00023136"/>
    </source>
</evidence>
<dbReference type="Proteomes" id="UP000241912">
    <property type="component" value="Unassembled WGS sequence"/>
</dbReference>
<keyword evidence="1" id="KW-1003">Cell membrane</keyword>
<reference evidence="7 8" key="1">
    <citation type="submission" date="2018-03" db="EMBL/GenBank/DDBJ databases">
        <title>Draft genome of Nitrosomonas supralitoralis APG5.</title>
        <authorList>
            <person name="Urakawa H."/>
            <person name="Lopez J.V."/>
        </authorList>
    </citation>
    <scope>NUCLEOTIDE SEQUENCE [LARGE SCALE GENOMIC DNA]</scope>
    <source>
        <strain evidence="7 8">APG5</strain>
    </source>
</reference>